<feature type="compositionally biased region" description="Basic residues" evidence="1">
    <location>
        <begin position="87"/>
        <end position="108"/>
    </location>
</feature>
<dbReference type="EMBL" id="BOPH01000080">
    <property type="protein sequence ID" value="GIJ70489.1"/>
    <property type="molecule type" value="Genomic_DNA"/>
</dbReference>
<dbReference type="RefSeq" id="WP_203930386.1">
    <property type="nucleotide sequence ID" value="NZ_BOPH01000080.1"/>
</dbReference>
<evidence type="ECO:0008006" key="4">
    <source>
        <dbReference type="Google" id="ProtNLM"/>
    </source>
</evidence>
<evidence type="ECO:0000256" key="1">
    <source>
        <dbReference type="SAM" id="MobiDB-lite"/>
    </source>
</evidence>
<dbReference type="AlphaFoldDB" id="A0A8J3ZU29"/>
<evidence type="ECO:0000313" key="2">
    <source>
        <dbReference type="EMBL" id="GIJ70489.1"/>
    </source>
</evidence>
<organism evidence="2 3">
    <name type="scientific">Virgisporangium ochraceum</name>
    <dbReference type="NCBI Taxonomy" id="65505"/>
    <lineage>
        <taxon>Bacteria</taxon>
        <taxon>Bacillati</taxon>
        <taxon>Actinomycetota</taxon>
        <taxon>Actinomycetes</taxon>
        <taxon>Micromonosporales</taxon>
        <taxon>Micromonosporaceae</taxon>
        <taxon>Virgisporangium</taxon>
    </lineage>
</organism>
<feature type="region of interest" description="Disordered" evidence="1">
    <location>
        <begin position="72"/>
        <end position="108"/>
    </location>
</feature>
<dbReference type="Proteomes" id="UP000635606">
    <property type="component" value="Unassembled WGS sequence"/>
</dbReference>
<reference evidence="2" key="1">
    <citation type="submission" date="2021-01" db="EMBL/GenBank/DDBJ databases">
        <title>Whole genome shotgun sequence of Virgisporangium ochraceum NBRC 16418.</title>
        <authorList>
            <person name="Komaki H."/>
            <person name="Tamura T."/>
        </authorList>
    </citation>
    <scope>NUCLEOTIDE SEQUENCE</scope>
    <source>
        <strain evidence="2">NBRC 16418</strain>
    </source>
</reference>
<keyword evidence="3" id="KW-1185">Reference proteome</keyword>
<accession>A0A8J3ZU29</accession>
<comment type="caution">
    <text evidence="2">The sequence shown here is derived from an EMBL/GenBank/DDBJ whole genome shotgun (WGS) entry which is preliminary data.</text>
</comment>
<proteinExistence type="predicted"/>
<evidence type="ECO:0000313" key="3">
    <source>
        <dbReference type="Proteomes" id="UP000635606"/>
    </source>
</evidence>
<gene>
    <name evidence="2" type="ORF">Voc01_054060</name>
</gene>
<protein>
    <recommendedName>
        <fullName evidence="4">Tetratricopeptide repeat protein</fullName>
    </recommendedName>
</protein>
<sequence>MAATNAHWAAAILYNGLGRYDEAVTAAHQATSDTVEPFVSMWALPELVEAAVRTGDVELAGDALERLVDTTQPSGTDWALGTEARCRARPPRTGGRRRASAQTRRRRR</sequence>
<name>A0A8J3ZU29_9ACTN</name>